<protein>
    <submittedName>
        <fullName evidence="1">Uncharacterized protein</fullName>
    </submittedName>
</protein>
<dbReference type="PANTHER" id="PTHR13132">
    <property type="entry name" value="ALPHA- 1,6 -FUCOSYLTRANSFERASE"/>
    <property type="match status" value="1"/>
</dbReference>
<sequence>MVLWDNAVRELSKEVQRDPMKKWESWTTRASKWYVNETFRTVDPNWQGRKAMRESLSNASLWWDEEAENYFLAKIEEVQYPINCSRVHLIGHRSWYGGMLSNVHALAQPLLLAVMKGHTIVDIDRNDNTIDTLHTNDTTVLGWAALSHNYPTFFGCSPGFQNLNCFLNLTTCSPFDVENRLKEAGLNLIDSSFPYVPWTAVLSNGEEFSSPGGVTVINDLRRVDWLDGIFTFSDVYNAGKVNLIHGMMEKGNVRVVNNAQKEGYENVGTDFMLMSMINSWMLSKLSDRVKSIADKIMSRYTDEEGRPAWTPPVLTIHIRQSDKTLEDPFWRANGRYRNAAEYIAPMKQLEGNFGFEWPTLFLMSDSGATLVDVAREINDCPGDFDPLSTYNSTAAARKDGKRLIIYDWTSDIHVIEKYGDHIHVPKEIKHDMEEHFLAAMYITQMISDYAIVTYSSNVGRFIGELLSAKHRIAMPAPVGPVATSLDGAWIVNL</sequence>
<proteinExistence type="predicted"/>
<accession>A0ABD1Z0E6</accession>
<evidence type="ECO:0000313" key="1">
    <source>
        <dbReference type="EMBL" id="KAL2636321.1"/>
    </source>
</evidence>
<dbReference type="Proteomes" id="UP001605036">
    <property type="component" value="Unassembled WGS sequence"/>
</dbReference>
<dbReference type="EMBL" id="JBHFFA010000003">
    <property type="protein sequence ID" value="KAL2636321.1"/>
    <property type="molecule type" value="Genomic_DNA"/>
</dbReference>
<evidence type="ECO:0000313" key="2">
    <source>
        <dbReference type="Proteomes" id="UP001605036"/>
    </source>
</evidence>
<comment type="caution">
    <text evidence="1">The sequence shown here is derived from an EMBL/GenBank/DDBJ whole genome shotgun (WGS) entry which is preliminary data.</text>
</comment>
<gene>
    <name evidence="1" type="ORF">R1flu_007800</name>
</gene>
<dbReference type="AlphaFoldDB" id="A0ABD1Z0E6"/>
<dbReference type="PANTHER" id="PTHR13132:SF34">
    <property type="entry name" value="O-FUCOSYLTRANSFERASE FAMILY PROTEIN"/>
    <property type="match status" value="1"/>
</dbReference>
<reference evidence="1 2" key="1">
    <citation type="submission" date="2024-09" db="EMBL/GenBank/DDBJ databases">
        <title>Chromosome-scale assembly of Riccia fluitans.</title>
        <authorList>
            <person name="Paukszto L."/>
            <person name="Sawicki J."/>
            <person name="Karawczyk K."/>
            <person name="Piernik-Szablinska J."/>
            <person name="Szczecinska M."/>
            <person name="Mazdziarz M."/>
        </authorList>
    </citation>
    <scope>NUCLEOTIDE SEQUENCE [LARGE SCALE GENOMIC DNA]</scope>
    <source>
        <strain evidence="1">Rf_01</strain>
        <tissue evidence="1">Aerial parts of the thallus</tissue>
    </source>
</reference>
<name>A0ABD1Z0E6_9MARC</name>
<keyword evidence="2" id="KW-1185">Reference proteome</keyword>
<organism evidence="1 2">
    <name type="scientific">Riccia fluitans</name>
    <dbReference type="NCBI Taxonomy" id="41844"/>
    <lineage>
        <taxon>Eukaryota</taxon>
        <taxon>Viridiplantae</taxon>
        <taxon>Streptophyta</taxon>
        <taxon>Embryophyta</taxon>
        <taxon>Marchantiophyta</taxon>
        <taxon>Marchantiopsida</taxon>
        <taxon>Marchantiidae</taxon>
        <taxon>Marchantiales</taxon>
        <taxon>Ricciaceae</taxon>
        <taxon>Riccia</taxon>
    </lineage>
</organism>